<protein>
    <submittedName>
        <fullName evidence="10">Spore germination protein KC</fullName>
    </submittedName>
</protein>
<evidence type="ECO:0000259" key="8">
    <source>
        <dbReference type="Pfam" id="PF05504"/>
    </source>
</evidence>
<evidence type="ECO:0000313" key="10">
    <source>
        <dbReference type="EMBL" id="RCW49115.1"/>
    </source>
</evidence>
<dbReference type="EMBL" id="QPJD01000005">
    <property type="protein sequence ID" value="RCW49115.1"/>
    <property type="molecule type" value="Genomic_DNA"/>
</dbReference>
<reference evidence="10 11" key="1">
    <citation type="submission" date="2018-07" db="EMBL/GenBank/DDBJ databases">
        <title>Genomic Encyclopedia of Type Strains, Phase III (KMG-III): the genomes of soil and plant-associated and newly described type strains.</title>
        <authorList>
            <person name="Whitman W."/>
        </authorList>
    </citation>
    <scope>NUCLEOTIDE SEQUENCE [LARGE SCALE GENOMIC DNA]</scope>
    <source>
        <strain evidence="10 11">CECT 7506</strain>
    </source>
</reference>
<dbReference type="InterPro" id="IPR038501">
    <property type="entry name" value="Spore_GerAC_C_sf"/>
</dbReference>
<dbReference type="InterPro" id="IPR057336">
    <property type="entry name" value="GerAC_N"/>
</dbReference>
<dbReference type="PANTHER" id="PTHR35789">
    <property type="entry name" value="SPORE GERMINATION PROTEIN B3"/>
    <property type="match status" value="1"/>
</dbReference>
<evidence type="ECO:0000256" key="5">
    <source>
        <dbReference type="ARBA" id="ARBA00023136"/>
    </source>
</evidence>
<keyword evidence="7" id="KW-0449">Lipoprotein</keyword>
<evidence type="ECO:0000256" key="3">
    <source>
        <dbReference type="ARBA" id="ARBA00022544"/>
    </source>
</evidence>
<dbReference type="Gene3D" id="6.20.190.10">
    <property type="entry name" value="Nutrient germinant receptor protein C, domain 1"/>
    <property type="match status" value="1"/>
</dbReference>
<dbReference type="AlphaFoldDB" id="A0A368W258"/>
<evidence type="ECO:0000256" key="1">
    <source>
        <dbReference type="ARBA" id="ARBA00004635"/>
    </source>
</evidence>
<proteinExistence type="inferred from homology"/>
<evidence type="ECO:0000256" key="6">
    <source>
        <dbReference type="ARBA" id="ARBA00023139"/>
    </source>
</evidence>
<sequence length="399" mass="44402">MTLKTGFLMLMILCMLPLAGCWNYREMNELAIALAMGVDKLGEDEYRFSFQVVNARDISGIKATGRIPVNVFSGKGRTLFEALRKASQKVPRRINAQHMRVFIIGEELAREGIEELFDFMERDPEPRLTTRVIIARDSDAETILKTVTAVESIPANAILGKLKVSGRVLAESYEVEMDDVIRGLLTKGGGPVISGIRHVGKVKSGEKISNVEQTELQTDLFTSGMALFKNGKLAGWVKGRQARGISWINNKVKSTIVNLDCETKKDALAIEILRSNTKIKGEVKGERPLIRIQIEGIGVVGEAMCPVDISKSAEIRKLEQLWNEETAHDVMAAVKTAQKLKTDVLGFGAAVERANPKAWKKMEKDWDEIFPTCKVEVNVESTIRRTGMISKPFLLKEKK</sequence>
<evidence type="ECO:0000259" key="9">
    <source>
        <dbReference type="Pfam" id="PF25198"/>
    </source>
</evidence>
<keyword evidence="5" id="KW-0472">Membrane</keyword>
<dbReference type="Proteomes" id="UP000252415">
    <property type="component" value="Unassembled WGS sequence"/>
</dbReference>
<dbReference type="Gene3D" id="3.30.300.210">
    <property type="entry name" value="Nutrient germinant receptor protein C, domain 3"/>
    <property type="match status" value="1"/>
</dbReference>
<evidence type="ECO:0000256" key="2">
    <source>
        <dbReference type="ARBA" id="ARBA00007886"/>
    </source>
</evidence>
<dbReference type="NCBIfam" id="TIGR02887">
    <property type="entry name" value="spore_ger_x_C"/>
    <property type="match status" value="1"/>
</dbReference>
<dbReference type="InterPro" id="IPR008844">
    <property type="entry name" value="Spore_GerAC-like"/>
</dbReference>
<keyword evidence="3" id="KW-0309">Germination</keyword>
<keyword evidence="11" id="KW-1185">Reference proteome</keyword>
<dbReference type="RefSeq" id="WP_181873439.1">
    <property type="nucleotide sequence ID" value="NZ_QPJD01000005.1"/>
</dbReference>
<gene>
    <name evidence="10" type="ORF">DFP97_105300</name>
</gene>
<comment type="similarity">
    <text evidence="2">Belongs to the GerABKC lipoprotein family.</text>
</comment>
<feature type="domain" description="Spore germination protein N-terminal" evidence="9">
    <location>
        <begin position="23"/>
        <end position="196"/>
    </location>
</feature>
<feature type="domain" description="Spore germination GerAC-like C-terminal" evidence="8">
    <location>
        <begin position="223"/>
        <end position="387"/>
    </location>
</feature>
<dbReference type="Pfam" id="PF05504">
    <property type="entry name" value="Spore_GerAC"/>
    <property type="match status" value="1"/>
</dbReference>
<organism evidence="10 11">
    <name type="scientific">Paenibacillus prosopidis</name>
    <dbReference type="NCBI Taxonomy" id="630520"/>
    <lineage>
        <taxon>Bacteria</taxon>
        <taxon>Bacillati</taxon>
        <taxon>Bacillota</taxon>
        <taxon>Bacilli</taxon>
        <taxon>Bacillales</taxon>
        <taxon>Paenibacillaceae</taxon>
        <taxon>Paenibacillus</taxon>
    </lineage>
</organism>
<evidence type="ECO:0000256" key="7">
    <source>
        <dbReference type="ARBA" id="ARBA00023288"/>
    </source>
</evidence>
<dbReference type="InterPro" id="IPR046953">
    <property type="entry name" value="Spore_GerAC-like_C"/>
</dbReference>
<comment type="subcellular location">
    <subcellularLocation>
        <location evidence="1">Membrane</location>
        <topology evidence="1">Lipid-anchor</topology>
    </subcellularLocation>
</comment>
<keyword evidence="4" id="KW-0732">Signal</keyword>
<dbReference type="Pfam" id="PF25198">
    <property type="entry name" value="Spore_GerAC_N"/>
    <property type="match status" value="1"/>
</dbReference>
<evidence type="ECO:0000313" key="11">
    <source>
        <dbReference type="Proteomes" id="UP000252415"/>
    </source>
</evidence>
<dbReference type="GO" id="GO:0016020">
    <property type="term" value="C:membrane"/>
    <property type="evidence" value="ECO:0007669"/>
    <property type="project" value="UniProtKB-SubCell"/>
</dbReference>
<evidence type="ECO:0000256" key="4">
    <source>
        <dbReference type="ARBA" id="ARBA00022729"/>
    </source>
</evidence>
<name>A0A368W258_9BACL</name>
<dbReference type="PANTHER" id="PTHR35789:SF1">
    <property type="entry name" value="SPORE GERMINATION PROTEIN B3"/>
    <property type="match status" value="1"/>
</dbReference>
<keyword evidence="6" id="KW-0564">Palmitate</keyword>
<dbReference type="GO" id="GO:0009847">
    <property type="term" value="P:spore germination"/>
    <property type="evidence" value="ECO:0007669"/>
    <property type="project" value="InterPro"/>
</dbReference>
<accession>A0A368W258</accession>
<comment type="caution">
    <text evidence="10">The sequence shown here is derived from an EMBL/GenBank/DDBJ whole genome shotgun (WGS) entry which is preliminary data.</text>
</comment>